<dbReference type="Gene3D" id="2.10.70.20">
    <property type="entry name" value="gspk-gspi-gspj complex like domains"/>
    <property type="match status" value="1"/>
</dbReference>
<organism evidence="10 11">
    <name type="scientific">Stenotrophomonas ginsengisoli</name>
    <dbReference type="NCBI Taxonomy" id="336566"/>
    <lineage>
        <taxon>Bacteria</taxon>
        <taxon>Pseudomonadati</taxon>
        <taxon>Pseudomonadota</taxon>
        <taxon>Gammaproteobacteria</taxon>
        <taxon>Lysobacterales</taxon>
        <taxon>Lysobacteraceae</taxon>
        <taxon>Stenotrophomonas</taxon>
    </lineage>
</organism>
<dbReference type="NCBIfam" id="TIGR01711">
    <property type="entry name" value="gspJ"/>
    <property type="match status" value="1"/>
</dbReference>
<evidence type="ECO:0000256" key="2">
    <source>
        <dbReference type="ARBA" id="ARBA00011084"/>
    </source>
</evidence>
<gene>
    <name evidence="10" type="ORF">ABB30_03055</name>
</gene>
<comment type="subcellular location">
    <subcellularLocation>
        <location evidence="1">Cell inner membrane</location>
        <topology evidence="1">Single-pass membrane protein</topology>
    </subcellularLocation>
</comment>
<dbReference type="Proteomes" id="UP000050956">
    <property type="component" value="Unassembled WGS sequence"/>
</dbReference>
<dbReference type="GO" id="GO:0015628">
    <property type="term" value="P:protein secretion by the type II secretion system"/>
    <property type="evidence" value="ECO:0007669"/>
    <property type="project" value="InterPro"/>
</dbReference>
<evidence type="ECO:0000256" key="6">
    <source>
        <dbReference type="ARBA" id="ARBA00022519"/>
    </source>
</evidence>
<keyword evidence="6" id="KW-0997">Cell inner membrane</keyword>
<dbReference type="NCBIfam" id="TIGR02532">
    <property type="entry name" value="IV_pilin_GFxxxE"/>
    <property type="match status" value="1"/>
</dbReference>
<evidence type="ECO:0000256" key="7">
    <source>
        <dbReference type="ARBA" id="ARBA00022692"/>
    </source>
</evidence>
<keyword evidence="8" id="KW-1133">Transmembrane helix</keyword>
<dbReference type="GO" id="GO:0005886">
    <property type="term" value="C:plasma membrane"/>
    <property type="evidence" value="ECO:0007669"/>
    <property type="project" value="UniProtKB-SubCell"/>
</dbReference>
<dbReference type="PROSITE" id="PS00409">
    <property type="entry name" value="PROKAR_NTER_METHYL"/>
    <property type="match status" value="1"/>
</dbReference>
<keyword evidence="7" id="KW-0812">Transmembrane</keyword>
<dbReference type="STRING" id="336566.ABB30_03055"/>
<evidence type="ECO:0000256" key="5">
    <source>
        <dbReference type="ARBA" id="ARBA00022481"/>
    </source>
</evidence>
<keyword evidence="11" id="KW-1185">Reference proteome</keyword>
<dbReference type="RefSeq" id="WP_057636838.1">
    <property type="nucleotide sequence ID" value="NZ_LDJM01000008.1"/>
</dbReference>
<dbReference type="EMBL" id="LDJM01000008">
    <property type="protein sequence ID" value="KRG78757.1"/>
    <property type="molecule type" value="Genomic_DNA"/>
</dbReference>
<keyword evidence="5" id="KW-0488">Methylation</keyword>
<accession>A0A0R0DAJ0</accession>
<evidence type="ECO:0000313" key="10">
    <source>
        <dbReference type="EMBL" id="KRG78757.1"/>
    </source>
</evidence>
<dbReference type="InterPro" id="IPR051621">
    <property type="entry name" value="T2SS_protein_J"/>
</dbReference>
<dbReference type="PANTHER" id="PTHR39583">
    <property type="entry name" value="TYPE II SECRETION SYSTEM PROTEIN J-RELATED"/>
    <property type="match status" value="1"/>
</dbReference>
<evidence type="ECO:0000313" key="11">
    <source>
        <dbReference type="Proteomes" id="UP000050956"/>
    </source>
</evidence>
<comment type="caution">
    <text evidence="10">The sequence shown here is derived from an EMBL/GenBank/DDBJ whole genome shotgun (WGS) entry which is preliminary data.</text>
</comment>
<dbReference type="InterPro" id="IPR010055">
    <property type="entry name" value="T2SS_protein-GspJ"/>
</dbReference>
<keyword evidence="9" id="KW-0472">Membrane</keyword>
<dbReference type="SUPFAM" id="SSF54523">
    <property type="entry name" value="Pili subunits"/>
    <property type="match status" value="1"/>
</dbReference>
<dbReference type="Pfam" id="PF07963">
    <property type="entry name" value="N_methyl"/>
    <property type="match status" value="1"/>
</dbReference>
<evidence type="ECO:0000256" key="8">
    <source>
        <dbReference type="ARBA" id="ARBA00022989"/>
    </source>
</evidence>
<name>A0A0R0DAJ0_9GAMM</name>
<dbReference type="OrthoDB" id="9794345at2"/>
<dbReference type="Gene3D" id="3.10.610.10">
    <property type="entry name" value="GSPII I/J protein-like"/>
    <property type="match status" value="1"/>
</dbReference>
<dbReference type="GO" id="GO:0015627">
    <property type="term" value="C:type II protein secretion system complex"/>
    <property type="evidence" value="ECO:0007669"/>
    <property type="project" value="InterPro"/>
</dbReference>
<evidence type="ECO:0000256" key="3">
    <source>
        <dbReference type="ARBA" id="ARBA00021539"/>
    </source>
</evidence>
<evidence type="ECO:0000256" key="9">
    <source>
        <dbReference type="ARBA" id="ARBA00023136"/>
    </source>
</evidence>
<protein>
    <recommendedName>
        <fullName evidence="3">Type II secretion system protein J</fullName>
    </recommendedName>
</protein>
<comment type="similarity">
    <text evidence="2">Belongs to the GSP J family.</text>
</comment>
<dbReference type="PANTHER" id="PTHR39583:SF2">
    <property type="entry name" value="TYPE II SECRETION SYSTEM PROTEIN J"/>
    <property type="match status" value="1"/>
</dbReference>
<dbReference type="PATRIC" id="fig|336566.3.peg.3040"/>
<reference evidence="10 11" key="1">
    <citation type="submission" date="2015-05" db="EMBL/GenBank/DDBJ databases">
        <title>Genome sequencing and analysis of members of genus Stenotrophomonas.</title>
        <authorList>
            <person name="Patil P.P."/>
            <person name="Midha S."/>
            <person name="Patil P.B."/>
        </authorList>
    </citation>
    <scope>NUCLEOTIDE SEQUENCE [LARGE SCALE GENOMIC DNA]</scope>
    <source>
        <strain evidence="10 11">DSM 24757</strain>
    </source>
</reference>
<evidence type="ECO:0000256" key="1">
    <source>
        <dbReference type="ARBA" id="ARBA00004377"/>
    </source>
</evidence>
<keyword evidence="4" id="KW-1003">Cell membrane</keyword>
<proteinExistence type="inferred from homology"/>
<dbReference type="Pfam" id="PF11612">
    <property type="entry name" value="T2SSJ"/>
    <property type="match status" value="1"/>
</dbReference>
<dbReference type="InterPro" id="IPR045584">
    <property type="entry name" value="Pilin-like"/>
</dbReference>
<evidence type="ECO:0000256" key="4">
    <source>
        <dbReference type="ARBA" id="ARBA00022475"/>
    </source>
</evidence>
<sequence length="201" mass="22329">MKPQQGMTLIELLVALAMFALLALAGQRLLSTAVDVRRQGQAHAQQLQQLARAMALLESDLEQAIVRPLQLADGSAEPALHSLADGNGLQFTRAGWDNPLQQARSNLQRVRWWADADGLQRGVWMVLDRAEQDVLYPQRMLDGASQVQWRYLDARGNWLPAWPAGSQAPLPRAVEVQFSHPRHGVLRRVLRLPDGGTGVPR</sequence>
<dbReference type="InterPro" id="IPR012902">
    <property type="entry name" value="N_methyl_site"/>
</dbReference>
<dbReference type="AlphaFoldDB" id="A0A0R0DAJ0"/>